<evidence type="ECO:0000259" key="2">
    <source>
        <dbReference type="Pfam" id="PF03781"/>
    </source>
</evidence>
<dbReference type="GO" id="GO:0004674">
    <property type="term" value="F:protein serine/threonine kinase activity"/>
    <property type="evidence" value="ECO:0007669"/>
    <property type="project" value="UniProtKB-EC"/>
</dbReference>
<dbReference type="InterPro" id="IPR016187">
    <property type="entry name" value="CTDL_fold"/>
</dbReference>
<evidence type="ECO:0000256" key="1">
    <source>
        <dbReference type="SAM" id="SignalP"/>
    </source>
</evidence>
<protein>
    <submittedName>
        <fullName evidence="3">Serine/threonine-protein kinase pkn1</fullName>
        <ecNumber evidence="3">2.7.11.1</ecNumber>
    </submittedName>
</protein>
<dbReference type="InterPro" id="IPR042095">
    <property type="entry name" value="SUMF_sf"/>
</dbReference>
<dbReference type="InterPro" id="IPR051043">
    <property type="entry name" value="Sulfatase_Mod_Factor_Kinase"/>
</dbReference>
<accession>A0A517YG18</accession>
<proteinExistence type="predicted"/>
<sequence precursor="true">MSRTLTLLTLLVFFSSVSSAEPAAKPEVVTNTLGMKLVKIAAGEFTMGSPESEEGHTDVEVQRKVRITRPFYLGQHEVTVGQFRKFVTETGYRTTLEREEKPGFGFDAELGAIEILPKFTWKNTGFGTDEHPVVNLSWDDAQAFCKWLSEKEKQTYQLPTEAQWEYACRAGTKTRYSTGESEESLLGFANLSDAAFQAKYANATWSGEWNDGHAFSAPVGSLKPNAWGLYDMHGNAWEWCSDWYASDYHKVSPVDDPAGPKTGEKHIVRGGAFTNRLRFVRSADRNANKPGYRYNFTGFRVVKVME</sequence>
<keyword evidence="3" id="KW-0808">Transferase</keyword>
<dbReference type="OrthoDB" id="9812426at2"/>
<feature type="signal peptide" evidence="1">
    <location>
        <begin position="1"/>
        <end position="20"/>
    </location>
</feature>
<keyword evidence="1" id="KW-0732">Signal</keyword>
<dbReference type="GO" id="GO:0120147">
    <property type="term" value="F:formylglycine-generating oxidase activity"/>
    <property type="evidence" value="ECO:0007669"/>
    <property type="project" value="TreeGrafter"/>
</dbReference>
<dbReference type="InterPro" id="IPR005532">
    <property type="entry name" value="SUMF_dom"/>
</dbReference>
<reference evidence="3 4" key="1">
    <citation type="submission" date="2019-02" db="EMBL/GenBank/DDBJ databases">
        <title>Deep-cultivation of Planctomycetes and their phenomic and genomic characterization uncovers novel biology.</title>
        <authorList>
            <person name="Wiegand S."/>
            <person name="Jogler M."/>
            <person name="Boedeker C."/>
            <person name="Pinto D."/>
            <person name="Vollmers J."/>
            <person name="Rivas-Marin E."/>
            <person name="Kohn T."/>
            <person name="Peeters S.H."/>
            <person name="Heuer A."/>
            <person name="Rast P."/>
            <person name="Oberbeckmann S."/>
            <person name="Bunk B."/>
            <person name="Jeske O."/>
            <person name="Meyerdierks A."/>
            <person name="Storesund J.E."/>
            <person name="Kallscheuer N."/>
            <person name="Luecker S."/>
            <person name="Lage O.M."/>
            <person name="Pohl T."/>
            <person name="Merkel B.J."/>
            <person name="Hornburger P."/>
            <person name="Mueller R.-W."/>
            <person name="Bruemmer F."/>
            <person name="Labrenz M."/>
            <person name="Spormann A.M."/>
            <person name="Op den Camp H."/>
            <person name="Overmann J."/>
            <person name="Amann R."/>
            <person name="Jetten M.S.M."/>
            <person name="Mascher T."/>
            <person name="Medema M.H."/>
            <person name="Devos D.P."/>
            <person name="Kaster A.-K."/>
            <person name="Ovreas L."/>
            <person name="Rohde M."/>
            <person name="Galperin M.Y."/>
            <person name="Jogler C."/>
        </authorList>
    </citation>
    <scope>NUCLEOTIDE SEQUENCE [LARGE SCALE GENOMIC DNA]</scope>
    <source>
        <strain evidence="3 4">ETA_A8</strain>
    </source>
</reference>
<dbReference type="PANTHER" id="PTHR23150">
    <property type="entry name" value="SULFATASE MODIFYING FACTOR 1, 2"/>
    <property type="match status" value="1"/>
</dbReference>
<dbReference type="Pfam" id="PF03781">
    <property type="entry name" value="FGE-sulfatase"/>
    <property type="match status" value="1"/>
</dbReference>
<dbReference type="SUPFAM" id="SSF56436">
    <property type="entry name" value="C-type lectin-like"/>
    <property type="match status" value="1"/>
</dbReference>
<keyword evidence="3" id="KW-0418">Kinase</keyword>
<dbReference type="Gene3D" id="3.90.1580.10">
    <property type="entry name" value="paralog of FGE (formylglycine-generating enzyme)"/>
    <property type="match status" value="1"/>
</dbReference>
<feature type="domain" description="Sulfatase-modifying factor enzyme-like" evidence="2">
    <location>
        <begin position="37"/>
        <end position="303"/>
    </location>
</feature>
<dbReference type="Proteomes" id="UP000315017">
    <property type="component" value="Chromosome"/>
</dbReference>
<gene>
    <name evidence="3" type="primary">pkn1_9</name>
    <name evidence="3" type="ORF">ETAA8_42750</name>
</gene>
<dbReference type="KEGG" id="aagg:ETAA8_42750"/>
<organism evidence="3 4">
    <name type="scientific">Anatilimnocola aggregata</name>
    <dbReference type="NCBI Taxonomy" id="2528021"/>
    <lineage>
        <taxon>Bacteria</taxon>
        <taxon>Pseudomonadati</taxon>
        <taxon>Planctomycetota</taxon>
        <taxon>Planctomycetia</taxon>
        <taxon>Pirellulales</taxon>
        <taxon>Pirellulaceae</taxon>
        <taxon>Anatilimnocola</taxon>
    </lineage>
</organism>
<evidence type="ECO:0000313" key="3">
    <source>
        <dbReference type="EMBL" id="QDU29168.1"/>
    </source>
</evidence>
<evidence type="ECO:0000313" key="4">
    <source>
        <dbReference type="Proteomes" id="UP000315017"/>
    </source>
</evidence>
<feature type="chain" id="PRO_5021937132" evidence="1">
    <location>
        <begin position="21"/>
        <end position="306"/>
    </location>
</feature>
<dbReference type="EMBL" id="CP036274">
    <property type="protein sequence ID" value="QDU29168.1"/>
    <property type="molecule type" value="Genomic_DNA"/>
</dbReference>
<dbReference type="PANTHER" id="PTHR23150:SF19">
    <property type="entry name" value="FORMYLGLYCINE-GENERATING ENZYME"/>
    <property type="match status" value="1"/>
</dbReference>
<name>A0A517YG18_9BACT</name>
<dbReference type="AlphaFoldDB" id="A0A517YG18"/>
<dbReference type="RefSeq" id="WP_145092599.1">
    <property type="nucleotide sequence ID" value="NZ_CP036274.1"/>
</dbReference>
<keyword evidence="4" id="KW-1185">Reference proteome</keyword>
<dbReference type="EC" id="2.7.11.1" evidence="3"/>